<dbReference type="Pfam" id="PF04995">
    <property type="entry name" value="CcmD"/>
    <property type="match status" value="1"/>
</dbReference>
<keyword evidence="15" id="KW-1185">Reference proteome</keyword>
<dbReference type="GO" id="GO:0005886">
    <property type="term" value="C:plasma membrane"/>
    <property type="evidence" value="ECO:0007669"/>
    <property type="project" value="UniProtKB-SubCell"/>
</dbReference>
<keyword evidence="7 12" id="KW-0997">Cell inner membrane</keyword>
<evidence type="ECO:0000256" key="7">
    <source>
        <dbReference type="ARBA" id="ARBA00022519"/>
    </source>
</evidence>
<keyword evidence="10 12" id="KW-1133">Transmembrane helix</keyword>
<name>A0A9X3TVD6_9PROT</name>
<evidence type="ECO:0000256" key="1">
    <source>
        <dbReference type="ARBA" id="ARBA00002442"/>
    </source>
</evidence>
<feature type="region of interest" description="Disordered" evidence="13">
    <location>
        <begin position="47"/>
        <end position="70"/>
    </location>
</feature>
<evidence type="ECO:0000256" key="12">
    <source>
        <dbReference type="RuleBase" id="RU363101"/>
    </source>
</evidence>
<evidence type="ECO:0000256" key="3">
    <source>
        <dbReference type="ARBA" id="ARBA00008741"/>
    </source>
</evidence>
<evidence type="ECO:0000313" key="15">
    <source>
        <dbReference type="Proteomes" id="UP001141619"/>
    </source>
</evidence>
<sequence>MSDFFAMGGYGFYVWGSYGAALLIVGGLAGLSWCSLRASASRLEALRQAAPHRRRKAPHRRHKESGHGAQ</sequence>
<comment type="caution">
    <text evidence="14">The sequence shown here is derived from an EMBL/GenBank/DDBJ whole genome shotgun (WGS) entry which is preliminary data.</text>
</comment>
<keyword evidence="9 12" id="KW-0201">Cytochrome c-type biogenesis</keyword>
<evidence type="ECO:0000256" key="4">
    <source>
        <dbReference type="ARBA" id="ARBA00016461"/>
    </source>
</evidence>
<proteinExistence type="inferred from homology"/>
<comment type="similarity">
    <text evidence="3 12">Belongs to the CcmD/CycX/HelD family.</text>
</comment>
<dbReference type="NCBIfam" id="TIGR03141">
    <property type="entry name" value="cytochro_ccmD"/>
    <property type="match status" value="1"/>
</dbReference>
<dbReference type="InterPro" id="IPR007078">
    <property type="entry name" value="Haem_export_protD_CcmD"/>
</dbReference>
<evidence type="ECO:0000313" key="14">
    <source>
        <dbReference type="EMBL" id="MDA5192711.1"/>
    </source>
</evidence>
<dbReference type="Proteomes" id="UP001141619">
    <property type="component" value="Unassembled WGS sequence"/>
</dbReference>
<evidence type="ECO:0000256" key="5">
    <source>
        <dbReference type="ARBA" id="ARBA00022448"/>
    </source>
</evidence>
<dbReference type="GO" id="GO:0015886">
    <property type="term" value="P:heme transport"/>
    <property type="evidence" value="ECO:0007669"/>
    <property type="project" value="InterPro"/>
</dbReference>
<reference evidence="14" key="1">
    <citation type="submission" date="2022-08" db="EMBL/GenBank/DDBJ databases">
        <authorList>
            <person name="Vandamme P."/>
            <person name="Hettiarachchi A."/>
            <person name="Peeters C."/>
            <person name="Cnockaert M."/>
            <person name="Carlier A."/>
        </authorList>
    </citation>
    <scope>NUCLEOTIDE SEQUENCE</scope>
    <source>
        <strain evidence="14">LMG 31809</strain>
    </source>
</reference>
<feature type="transmembrane region" description="Helical" evidence="12">
    <location>
        <begin position="12"/>
        <end position="34"/>
    </location>
</feature>
<feature type="compositionally biased region" description="Basic residues" evidence="13">
    <location>
        <begin position="50"/>
        <end position="64"/>
    </location>
</feature>
<keyword evidence="11 12" id="KW-0472">Membrane</keyword>
<keyword evidence="6 12" id="KW-1003">Cell membrane</keyword>
<evidence type="ECO:0000256" key="11">
    <source>
        <dbReference type="ARBA" id="ARBA00023136"/>
    </source>
</evidence>
<organism evidence="14 15">
    <name type="scientific">Govanella unica</name>
    <dbReference type="NCBI Taxonomy" id="2975056"/>
    <lineage>
        <taxon>Bacteria</taxon>
        <taxon>Pseudomonadati</taxon>
        <taxon>Pseudomonadota</taxon>
        <taxon>Alphaproteobacteria</taxon>
        <taxon>Emcibacterales</taxon>
        <taxon>Govanellaceae</taxon>
        <taxon>Govanella</taxon>
    </lineage>
</organism>
<evidence type="ECO:0000256" key="10">
    <source>
        <dbReference type="ARBA" id="ARBA00022989"/>
    </source>
</evidence>
<evidence type="ECO:0000256" key="13">
    <source>
        <dbReference type="SAM" id="MobiDB-lite"/>
    </source>
</evidence>
<dbReference type="EMBL" id="JANWOI010000001">
    <property type="protein sequence ID" value="MDA5192711.1"/>
    <property type="molecule type" value="Genomic_DNA"/>
</dbReference>
<evidence type="ECO:0000256" key="6">
    <source>
        <dbReference type="ARBA" id="ARBA00022475"/>
    </source>
</evidence>
<keyword evidence="8 12" id="KW-0812">Transmembrane</keyword>
<dbReference type="GO" id="GO:0017004">
    <property type="term" value="P:cytochrome complex assembly"/>
    <property type="evidence" value="ECO:0007669"/>
    <property type="project" value="UniProtKB-KW"/>
</dbReference>
<dbReference type="AlphaFoldDB" id="A0A9X3TVD6"/>
<protein>
    <recommendedName>
        <fullName evidence="4 12">Heme exporter protein D</fullName>
    </recommendedName>
</protein>
<comment type="subcellular location">
    <subcellularLocation>
        <location evidence="2 12">Cell inner membrane</location>
        <topology evidence="2 12">Single-pass membrane protein</topology>
    </subcellularLocation>
</comment>
<comment type="function">
    <text evidence="1 12">Required for the export of heme to the periplasm for the biogenesis of c-type cytochromes.</text>
</comment>
<dbReference type="RefSeq" id="WP_274942415.1">
    <property type="nucleotide sequence ID" value="NZ_JANWOI010000001.1"/>
</dbReference>
<evidence type="ECO:0000256" key="2">
    <source>
        <dbReference type="ARBA" id="ARBA00004377"/>
    </source>
</evidence>
<keyword evidence="5 12" id="KW-0813">Transport</keyword>
<gene>
    <name evidence="14" type="primary">ccmD</name>
    <name evidence="14" type="ORF">NYP16_01905</name>
</gene>
<evidence type="ECO:0000256" key="9">
    <source>
        <dbReference type="ARBA" id="ARBA00022748"/>
    </source>
</evidence>
<reference evidence="14" key="2">
    <citation type="journal article" date="2023" name="Syst. Appl. Microbiol.">
        <title>Govania unica gen. nov., sp. nov., a rare biosphere bacterium that represents a novel family in the class Alphaproteobacteria.</title>
        <authorList>
            <person name="Vandamme P."/>
            <person name="Peeters C."/>
            <person name="Hettiarachchi A."/>
            <person name="Cnockaert M."/>
            <person name="Carlier A."/>
        </authorList>
    </citation>
    <scope>NUCLEOTIDE SEQUENCE</scope>
    <source>
        <strain evidence="14">LMG 31809</strain>
    </source>
</reference>
<accession>A0A9X3TVD6</accession>
<evidence type="ECO:0000256" key="8">
    <source>
        <dbReference type="ARBA" id="ARBA00022692"/>
    </source>
</evidence>